<protein>
    <submittedName>
        <fullName evidence="1">SpoIIAA-like protein</fullName>
    </submittedName>
</protein>
<evidence type="ECO:0000313" key="1">
    <source>
        <dbReference type="EMBL" id="PJJ54875.1"/>
    </source>
</evidence>
<dbReference type="RefSeq" id="WP_100337473.1">
    <property type="nucleotide sequence ID" value="NZ_PGFA01000002.1"/>
</dbReference>
<accession>A0A2M9BAB5</accession>
<organism evidence="1 2">
    <name type="scientific">Hymenobacter chitinivorans DSM 11115</name>
    <dbReference type="NCBI Taxonomy" id="1121954"/>
    <lineage>
        <taxon>Bacteria</taxon>
        <taxon>Pseudomonadati</taxon>
        <taxon>Bacteroidota</taxon>
        <taxon>Cytophagia</taxon>
        <taxon>Cytophagales</taxon>
        <taxon>Hymenobacteraceae</taxon>
        <taxon>Hymenobacter</taxon>
    </lineage>
</organism>
<name>A0A2M9BAB5_9BACT</name>
<evidence type="ECO:0000313" key="2">
    <source>
        <dbReference type="Proteomes" id="UP000228535"/>
    </source>
</evidence>
<keyword evidence="2" id="KW-1185">Reference proteome</keyword>
<dbReference type="AlphaFoldDB" id="A0A2M9BAB5"/>
<sequence length="138" mass="15600">MLLPTSVSSIYFHNALCTISYDSQGYILLVWANVACQEQELQAIYEHTLQALKHHRTGKLLTDHRLRQPLPLSAQHWIAQQWIPRAMQEAGYSHCAIVENQTPLGRLAARAVGDALTQPLDFRYFNTLEAASAWLSKA</sequence>
<dbReference type="Pfam" id="PF11964">
    <property type="entry name" value="SpoIIAA-like"/>
    <property type="match status" value="1"/>
</dbReference>
<reference evidence="1 2" key="1">
    <citation type="submission" date="2017-11" db="EMBL/GenBank/DDBJ databases">
        <title>Genomic Encyclopedia of Archaeal and Bacterial Type Strains, Phase II (KMG-II): From Individual Species to Whole Genera.</title>
        <authorList>
            <person name="Goeker M."/>
        </authorList>
    </citation>
    <scope>NUCLEOTIDE SEQUENCE [LARGE SCALE GENOMIC DNA]</scope>
    <source>
        <strain evidence="1 2">DSM 11115</strain>
    </source>
</reference>
<comment type="caution">
    <text evidence="1">The sequence shown here is derived from an EMBL/GenBank/DDBJ whole genome shotgun (WGS) entry which is preliminary data.</text>
</comment>
<dbReference type="InterPro" id="IPR021866">
    <property type="entry name" value="SpoIIAA-like"/>
</dbReference>
<dbReference type="OrthoDB" id="881824at2"/>
<dbReference type="Proteomes" id="UP000228535">
    <property type="component" value="Unassembled WGS sequence"/>
</dbReference>
<gene>
    <name evidence="1" type="ORF">CLV45_3221</name>
</gene>
<dbReference type="EMBL" id="PGFA01000002">
    <property type="protein sequence ID" value="PJJ54875.1"/>
    <property type="molecule type" value="Genomic_DNA"/>
</dbReference>
<proteinExistence type="predicted"/>